<gene>
    <name evidence="2" type="ORF">GCM10008942_40850</name>
</gene>
<evidence type="ECO:0000256" key="1">
    <source>
        <dbReference type="ARBA" id="ARBA00022679"/>
    </source>
</evidence>
<name>A0ABN1FCK8_9PROT</name>
<evidence type="ECO:0000313" key="3">
    <source>
        <dbReference type="Proteomes" id="UP001499951"/>
    </source>
</evidence>
<dbReference type="Pfam" id="PF13489">
    <property type="entry name" value="Methyltransf_23"/>
    <property type="match status" value="1"/>
</dbReference>
<sequence length="377" mass="40670">MQDFCELCGRDGLTLAYAPEHSHRGISVYVCCYCGLVQSLPRIDHEPHAANDAVRFGKSFRYPIALAALKRHAPSDHFRVIDVGSHRSDFLIALTDAFPAAEAVAIEPDERVAASAADKAELHVARIESLKFAAGTFDVIHSCHTIEHLAHPSRVLKDHARILKSGGLLLLDAPNIALTQAEDIVEEWFVDKHLYHFSARTLTRMVEAAGFEIIEAPDPRDRENLFLVAKKTGTSHAVDPDPKEVDQAVERISTYAATRSHNADALPAVAEELIAMAPKGVAIWGAGRIFDTLVLHGGFDPKKLTALIDPHLTHVAERHGVELSGPEALAAAAPGVIVVLTRGGTDEIAARAGTLVPGAEIIAFADLLGRARLKRAA</sequence>
<comment type="caution">
    <text evidence="2">The sequence shown here is derived from an EMBL/GenBank/DDBJ whole genome shotgun (WGS) entry which is preliminary data.</text>
</comment>
<dbReference type="PANTHER" id="PTHR43861">
    <property type="entry name" value="TRANS-ACONITATE 2-METHYLTRANSFERASE-RELATED"/>
    <property type="match status" value="1"/>
</dbReference>
<reference evidence="2 3" key="1">
    <citation type="journal article" date="2019" name="Int. J. Syst. Evol. Microbiol.">
        <title>The Global Catalogue of Microorganisms (GCM) 10K type strain sequencing project: providing services to taxonomists for standard genome sequencing and annotation.</title>
        <authorList>
            <consortium name="The Broad Institute Genomics Platform"/>
            <consortium name="The Broad Institute Genome Sequencing Center for Infectious Disease"/>
            <person name="Wu L."/>
            <person name="Ma J."/>
        </authorList>
    </citation>
    <scope>NUCLEOTIDE SEQUENCE [LARGE SCALE GENOMIC DNA]</scope>
    <source>
        <strain evidence="2 3">JCM 15089</strain>
    </source>
</reference>
<keyword evidence="3" id="KW-1185">Reference proteome</keyword>
<dbReference type="SUPFAM" id="SSF53335">
    <property type="entry name" value="S-adenosyl-L-methionine-dependent methyltransferases"/>
    <property type="match status" value="1"/>
</dbReference>
<protein>
    <recommendedName>
        <fullName evidence="4">Methyltransferase domain-containing protein</fullName>
    </recommendedName>
</protein>
<dbReference type="Gene3D" id="3.40.50.150">
    <property type="entry name" value="Vaccinia Virus protein VP39"/>
    <property type="match status" value="1"/>
</dbReference>
<dbReference type="InterPro" id="IPR029063">
    <property type="entry name" value="SAM-dependent_MTases_sf"/>
</dbReference>
<evidence type="ECO:0008006" key="4">
    <source>
        <dbReference type="Google" id="ProtNLM"/>
    </source>
</evidence>
<dbReference type="RefSeq" id="WP_166937475.1">
    <property type="nucleotide sequence ID" value="NZ_BAAADD010000013.1"/>
</dbReference>
<evidence type="ECO:0000313" key="2">
    <source>
        <dbReference type="EMBL" id="GAA0587646.1"/>
    </source>
</evidence>
<dbReference type="Proteomes" id="UP001499951">
    <property type="component" value="Unassembled WGS sequence"/>
</dbReference>
<accession>A0ABN1FCK8</accession>
<dbReference type="CDD" id="cd02440">
    <property type="entry name" value="AdoMet_MTases"/>
    <property type="match status" value="1"/>
</dbReference>
<organism evidence="2 3">
    <name type="scientific">Rhizomicrobium electricum</name>
    <dbReference type="NCBI Taxonomy" id="480070"/>
    <lineage>
        <taxon>Bacteria</taxon>
        <taxon>Pseudomonadati</taxon>
        <taxon>Pseudomonadota</taxon>
        <taxon>Alphaproteobacteria</taxon>
        <taxon>Micropepsales</taxon>
        <taxon>Micropepsaceae</taxon>
        <taxon>Rhizomicrobium</taxon>
    </lineage>
</organism>
<proteinExistence type="predicted"/>
<dbReference type="EMBL" id="BAAADD010000013">
    <property type="protein sequence ID" value="GAA0587646.1"/>
    <property type="molecule type" value="Genomic_DNA"/>
</dbReference>
<dbReference type="PANTHER" id="PTHR43861:SF3">
    <property type="entry name" value="PUTATIVE (AFU_ORTHOLOGUE AFUA_2G14390)-RELATED"/>
    <property type="match status" value="1"/>
</dbReference>
<keyword evidence="1" id="KW-0808">Transferase</keyword>